<dbReference type="Proteomes" id="UP000748025">
    <property type="component" value="Unassembled WGS sequence"/>
</dbReference>
<dbReference type="AlphaFoldDB" id="A0A9P7NCY2"/>
<protein>
    <submittedName>
        <fullName evidence="1">Uncharacterized protein</fullName>
    </submittedName>
</protein>
<dbReference type="EMBL" id="SRPW01000946">
    <property type="protein sequence ID" value="KAG6010718.1"/>
    <property type="molecule type" value="Genomic_DNA"/>
</dbReference>
<accession>A0A9P7NCY2</accession>
<evidence type="ECO:0000313" key="1">
    <source>
        <dbReference type="EMBL" id="KAG6010718.1"/>
    </source>
</evidence>
<reference evidence="1" key="1">
    <citation type="journal article" date="2020" name="bioRxiv">
        <title>Whole genome comparisons of ergot fungi reveals the divergence and evolution of species within the genus Claviceps are the result of varying mechanisms driving genome evolution and host range expansion.</title>
        <authorList>
            <person name="Wyka S.A."/>
            <person name="Mondo S.J."/>
            <person name="Liu M."/>
            <person name="Dettman J."/>
            <person name="Nalam V."/>
            <person name="Broders K.D."/>
        </authorList>
    </citation>
    <scope>NUCLEOTIDE SEQUENCE</scope>
    <source>
        <strain evidence="1">CCC 602</strain>
    </source>
</reference>
<gene>
    <name evidence="1" type="ORF">E4U43_008542</name>
</gene>
<comment type="caution">
    <text evidence="1">The sequence shown here is derived from an EMBL/GenBank/DDBJ whole genome shotgun (WGS) entry which is preliminary data.</text>
</comment>
<organism evidence="1 2">
    <name type="scientific">Claviceps pusilla</name>
    <dbReference type="NCBI Taxonomy" id="123648"/>
    <lineage>
        <taxon>Eukaryota</taxon>
        <taxon>Fungi</taxon>
        <taxon>Dikarya</taxon>
        <taxon>Ascomycota</taxon>
        <taxon>Pezizomycotina</taxon>
        <taxon>Sordariomycetes</taxon>
        <taxon>Hypocreomycetidae</taxon>
        <taxon>Hypocreales</taxon>
        <taxon>Clavicipitaceae</taxon>
        <taxon>Claviceps</taxon>
    </lineage>
</organism>
<sequence length="83" mass="8987">MSHDLFGKAMVPAGAEPFGQHRSERSGDGSVMLLSGLDVEATAVKPRLPLSFVPTHLLKVGIFQVSPPTLRVRGPDPRKRLTQ</sequence>
<name>A0A9P7NCY2_9HYPO</name>
<evidence type="ECO:0000313" key="2">
    <source>
        <dbReference type="Proteomes" id="UP000748025"/>
    </source>
</evidence>
<keyword evidence="2" id="KW-1185">Reference proteome</keyword>
<proteinExistence type="predicted"/>